<keyword evidence="1" id="KW-1133">Transmembrane helix</keyword>
<evidence type="ECO:0000313" key="2">
    <source>
        <dbReference type="EMBL" id="KAF3857976.1"/>
    </source>
</evidence>
<dbReference type="AlphaFoldDB" id="A0A7J5Z8I4"/>
<dbReference type="Proteomes" id="UP000518266">
    <property type="component" value="Unassembled WGS sequence"/>
</dbReference>
<gene>
    <name evidence="2" type="ORF">F7725_011177</name>
</gene>
<dbReference type="EMBL" id="JAAKFY010000004">
    <property type="protein sequence ID" value="KAF3857976.1"/>
    <property type="molecule type" value="Genomic_DNA"/>
</dbReference>
<evidence type="ECO:0000256" key="1">
    <source>
        <dbReference type="SAM" id="Phobius"/>
    </source>
</evidence>
<protein>
    <submittedName>
        <fullName evidence="2">Uncharacterized protein</fullName>
    </submittedName>
</protein>
<proteinExistence type="predicted"/>
<comment type="caution">
    <text evidence="2">The sequence shown here is derived from an EMBL/GenBank/DDBJ whole genome shotgun (WGS) entry which is preliminary data.</text>
</comment>
<feature type="transmembrane region" description="Helical" evidence="1">
    <location>
        <begin position="30"/>
        <end position="52"/>
    </location>
</feature>
<organism evidence="2 3">
    <name type="scientific">Dissostichus mawsoni</name>
    <name type="common">Antarctic cod</name>
    <dbReference type="NCBI Taxonomy" id="36200"/>
    <lineage>
        <taxon>Eukaryota</taxon>
        <taxon>Metazoa</taxon>
        <taxon>Chordata</taxon>
        <taxon>Craniata</taxon>
        <taxon>Vertebrata</taxon>
        <taxon>Euteleostomi</taxon>
        <taxon>Actinopterygii</taxon>
        <taxon>Neopterygii</taxon>
        <taxon>Teleostei</taxon>
        <taxon>Neoteleostei</taxon>
        <taxon>Acanthomorphata</taxon>
        <taxon>Eupercaria</taxon>
        <taxon>Perciformes</taxon>
        <taxon>Notothenioidei</taxon>
        <taxon>Nototheniidae</taxon>
        <taxon>Dissostichus</taxon>
    </lineage>
</organism>
<dbReference type="OrthoDB" id="10641797at2759"/>
<keyword evidence="1" id="KW-0472">Membrane</keyword>
<evidence type="ECO:0000313" key="3">
    <source>
        <dbReference type="Proteomes" id="UP000518266"/>
    </source>
</evidence>
<keyword evidence="1" id="KW-0812">Transmembrane</keyword>
<reference evidence="2 3" key="1">
    <citation type="submission" date="2020-03" db="EMBL/GenBank/DDBJ databases">
        <title>Dissostichus mawsoni Genome sequencing and assembly.</title>
        <authorList>
            <person name="Park H."/>
        </authorList>
    </citation>
    <scope>NUCLEOTIDE SEQUENCE [LARGE SCALE GENOMIC DNA]</scope>
    <source>
        <strain evidence="2">DM0001</strain>
        <tissue evidence="2">Muscle</tissue>
    </source>
</reference>
<name>A0A7J5Z8I4_DISMA</name>
<feature type="non-terminal residue" evidence="2">
    <location>
        <position position="1"/>
    </location>
</feature>
<sequence>MLKRLERPSLMVVWTGLSRVVVERAHADSLLLFCGVVGVGALLLGRSALLLVMDGFLWSFGEPYFGEQHARSNLLWTTGEYWIFLVLRDGEEIGVPPPLGVRQRRSVCRPTLMVWVVCVPRVLSPLVWQAVSRTTGPGGDRIAFLTDIATSFMSSLMFLDNCSSREEEPTCPPPPAEHLVRSAGPPTFLPSAPGFGPFGVQEVWVFSCPRSAPPPVPLSGDFRQCSGSLRVLVVRVALVVRNQEAGGLSVHSSRAGFEPDADDGKSQPLLLNSSMYLRSSGDRGGVTSSWPRSSWRVLSGRNGELSINRWKSLMEHTDLALENTQRHKQFIKMLPEQTAHSHVVLRAPKIIVSLRNLIQGLKHNGSISGGGRDLQAAEGVQRQSVQEQVLRGAFEPPHGPLMLQHGLGVRVGASGGGGRGGARGAGGDAGTVLRRKHASQVRAAIFNVEQLAPLSAPSLLPVLQLPAEVQRRAVAVGQQPPVLVPLQIHLPLGRLFISAHLTSQAALSLAWQRRASSSVSSALTSSSS</sequence>
<keyword evidence="3" id="KW-1185">Reference proteome</keyword>
<accession>A0A7J5Z8I4</accession>